<dbReference type="CDD" id="cd03254">
    <property type="entry name" value="ABCC_Glucan_exporter_like"/>
    <property type="match status" value="1"/>
</dbReference>
<evidence type="ECO:0000313" key="12">
    <source>
        <dbReference type="Proteomes" id="UP000005631"/>
    </source>
</evidence>
<dbReference type="InterPro" id="IPR011527">
    <property type="entry name" value="ABC1_TM_dom"/>
</dbReference>
<dbReference type="eggNOG" id="COG1132">
    <property type="taxonomic scope" value="Bacteria"/>
</dbReference>
<dbReference type="InterPro" id="IPR003439">
    <property type="entry name" value="ABC_transporter-like_ATP-bd"/>
</dbReference>
<protein>
    <submittedName>
        <fullName evidence="11">ABC-type multidrug transport system, ATPase and permease component</fullName>
    </submittedName>
</protein>
<dbReference type="Gene3D" id="3.40.50.300">
    <property type="entry name" value="P-loop containing nucleotide triphosphate hydrolases"/>
    <property type="match status" value="1"/>
</dbReference>
<organism evidence="11 12">
    <name type="scientific">Owenweeksia hongkongensis (strain DSM 17368 / CIP 108786 / JCM 12287 / NRRL B-23963 / UST20020801)</name>
    <dbReference type="NCBI Taxonomy" id="926562"/>
    <lineage>
        <taxon>Bacteria</taxon>
        <taxon>Pseudomonadati</taxon>
        <taxon>Bacteroidota</taxon>
        <taxon>Flavobacteriia</taxon>
        <taxon>Flavobacteriales</taxon>
        <taxon>Owenweeksiaceae</taxon>
        <taxon>Owenweeksia</taxon>
    </lineage>
</organism>
<dbReference type="InterPro" id="IPR017871">
    <property type="entry name" value="ABC_transporter-like_CS"/>
</dbReference>
<feature type="transmembrane region" description="Helical" evidence="8">
    <location>
        <begin position="171"/>
        <end position="189"/>
    </location>
</feature>
<dbReference type="InterPro" id="IPR036640">
    <property type="entry name" value="ABC1_TM_sf"/>
</dbReference>
<dbReference type="GO" id="GO:0016887">
    <property type="term" value="F:ATP hydrolysis activity"/>
    <property type="evidence" value="ECO:0007669"/>
    <property type="project" value="InterPro"/>
</dbReference>
<gene>
    <name evidence="11" type="ordered locus">Oweho_0126</name>
</gene>
<dbReference type="PATRIC" id="fig|926562.3.peg.127"/>
<reference evidence="11 12" key="1">
    <citation type="journal article" date="2012" name="Stand. Genomic Sci.">
        <title>Genome sequence of the orange-pigmented seawater bacterium Owenweeksia hongkongensis type strain (UST20020801(T)).</title>
        <authorList>
            <person name="Riedel T."/>
            <person name="Held B."/>
            <person name="Nolan M."/>
            <person name="Lucas S."/>
            <person name="Lapidus A."/>
            <person name="Tice H."/>
            <person name="Del Rio T.G."/>
            <person name="Cheng J.F."/>
            <person name="Han C."/>
            <person name="Tapia R."/>
            <person name="Goodwin L.A."/>
            <person name="Pitluck S."/>
            <person name="Liolios K."/>
            <person name="Mavromatis K."/>
            <person name="Pagani I."/>
            <person name="Ivanova N."/>
            <person name="Mikhailova N."/>
            <person name="Pati A."/>
            <person name="Chen A."/>
            <person name="Palaniappan K."/>
            <person name="Rohde M."/>
            <person name="Tindall B.J."/>
            <person name="Detter J.C."/>
            <person name="Goker M."/>
            <person name="Woyke T."/>
            <person name="Bristow J."/>
            <person name="Eisen J.A."/>
            <person name="Markowitz V."/>
            <person name="Hugenholtz P."/>
            <person name="Klenk H.P."/>
            <person name="Kyrpides N.C."/>
        </authorList>
    </citation>
    <scope>NUCLEOTIDE SEQUENCE</scope>
    <source>
        <strain evidence="12">DSM 17368 / JCM 12287 / NRRL B-23963</strain>
    </source>
</reference>
<evidence type="ECO:0000313" key="11">
    <source>
        <dbReference type="EMBL" id="AEV31148.1"/>
    </source>
</evidence>
<evidence type="ECO:0000256" key="3">
    <source>
        <dbReference type="ARBA" id="ARBA00022692"/>
    </source>
</evidence>
<keyword evidence="4" id="KW-0547">Nucleotide-binding</keyword>
<keyword evidence="5" id="KW-0067">ATP-binding</keyword>
<dbReference type="GO" id="GO:0005524">
    <property type="term" value="F:ATP binding"/>
    <property type="evidence" value="ECO:0007669"/>
    <property type="project" value="UniProtKB-KW"/>
</dbReference>
<evidence type="ECO:0000256" key="7">
    <source>
        <dbReference type="ARBA" id="ARBA00023136"/>
    </source>
</evidence>
<dbReference type="RefSeq" id="WP_014200509.1">
    <property type="nucleotide sequence ID" value="NC_016599.1"/>
</dbReference>
<dbReference type="PANTHER" id="PTHR43394:SF1">
    <property type="entry name" value="ATP-BINDING CASSETTE SUB-FAMILY B MEMBER 10, MITOCHONDRIAL"/>
    <property type="match status" value="1"/>
</dbReference>
<accession>G8R600</accession>
<dbReference type="OrthoDB" id="1291564at2"/>
<dbReference type="GO" id="GO:0015421">
    <property type="term" value="F:ABC-type oligopeptide transporter activity"/>
    <property type="evidence" value="ECO:0007669"/>
    <property type="project" value="TreeGrafter"/>
</dbReference>
<dbReference type="SUPFAM" id="SSF52540">
    <property type="entry name" value="P-loop containing nucleoside triphosphate hydrolases"/>
    <property type="match status" value="1"/>
</dbReference>
<dbReference type="AlphaFoldDB" id="G8R600"/>
<dbReference type="SUPFAM" id="SSF90123">
    <property type="entry name" value="ABC transporter transmembrane region"/>
    <property type="match status" value="1"/>
</dbReference>
<feature type="domain" description="ABC transmembrane type-1" evidence="10">
    <location>
        <begin position="32"/>
        <end position="337"/>
    </location>
</feature>
<dbReference type="InterPro" id="IPR039421">
    <property type="entry name" value="Type_1_exporter"/>
</dbReference>
<proteinExistence type="predicted"/>
<feature type="transmembrane region" description="Helical" evidence="8">
    <location>
        <begin position="249"/>
        <end position="273"/>
    </location>
</feature>
<name>G8R600_OWEHD</name>
<feature type="transmembrane region" description="Helical" evidence="8">
    <location>
        <begin position="70"/>
        <end position="95"/>
    </location>
</feature>
<dbReference type="FunFam" id="3.40.50.300:FF:000287">
    <property type="entry name" value="Multidrug ABC transporter ATP-binding protein"/>
    <property type="match status" value="1"/>
</dbReference>
<dbReference type="EMBL" id="CP003156">
    <property type="protein sequence ID" value="AEV31148.1"/>
    <property type="molecule type" value="Genomic_DNA"/>
</dbReference>
<dbReference type="Proteomes" id="UP000005631">
    <property type="component" value="Chromosome"/>
</dbReference>
<evidence type="ECO:0000256" key="4">
    <source>
        <dbReference type="ARBA" id="ARBA00022741"/>
    </source>
</evidence>
<feature type="transmembrane region" description="Helical" evidence="8">
    <location>
        <begin position="303"/>
        <end position="322"/>
    </location>
</feature>
<keyword evidence="6 8" id="KW-1133">Transmembrane helix</keyword>
<evidence type="ECO:0000259" key="9">
    <source>
        <dbReference type="PROSITE" id="PS50893"/>
    </source>
</evidence>
<dbReference type="GO" id="GO:0005886">
    <property type="term" value="C:plasma membrane"/>
    <property type="evidence" value="ECO:0007669"/>
    <property type="project" value="UniProtKB-SubCell"/>
</dbReference>
<dbReference type="Gene3D" id="1.20.1560.10">
    <property type="entry name" value="ABC transporter type 1, transmembrane domain"/>
    <property type="match status" value="1"/>
</dbReference>
<dbReference type="PROSITE" id="PS50893">
    <property type="entry name" value="ABC_TRANSPORTER_2"/>
    <property type="match status" value="1"/>
</dbReference>
<feature type="transmembrane region" description="Helical" evidence="8">
    <location>
        <begin position="28"/>
        <end position="50"/>
    </location>
</feature>
<evidence type="ECO:0000256" key="2">
    <source>
        <dbReference type="ARBA" id="ARBA00022448"/>
    </source>
</evidence>
<dbReference type="KEGG" id="oho:Oweho_0126"/>
<keyword evidence="7 8" id="KW-0472">Membrane</keyword>
<dbReference type="PROSITE" id="PS00211">
    <property type="entry name" value="ABC_TRANSPORTER_1"/>
    <property type="match status" value="1"/>
</dbReference>
<dbReference type="PANTHER" id="PTHR43394">
    <property type="entry name" value="ATP-DEPENDENT PERMEASE MDL1, MITOCHONDRIAL"/>
    <property type="match status" value="1"/>
</dbReference>
<dbReference type="Pfam" id="PF00664">
    <property type="entry name" value="ABC_membrane"/>
    <property type="match status" value="1"/>
</dbReference>
<dbReference type="InterPro" id="IPR003593">
    <property type="entry name" value="AAA+_ATPase"/>
</dbReference>
<comment type="subcellular location">
    <subcellularLocation>
        <location evidence="1">Cell membrane</location>
        <topology evidence="1">Multi-pass membrane protein</topology>
    </subcellularLocation>
</comment>
<dbReference type="HOGENOM" id="CLU_000604_84_3_10"/>
<dbReference type="CDD" id="cd18544">
    <property type="entry name" value="ABC_6TM_TmrA_like"/>
    <property type="match status" value="1"/>
</dbReference>
<evidence type="ECO:0000259" key="10">
    <source>
        <dbReference type="PROSITE" id="PS50929"/>
    </source>
</evidence>
<sequence>MASSDVSGKAFDLKLLRKILTYVRPYKAVFYGAMVLTVVLSALGTARPILIQYVIDNFVITPDSEGLLNYTLIITGLLLLESIFQFFFTYGANYLGQNIIRDLRLQLYEHILSFKLQYFDQTPIGTLVTRAVSDIETIADIFAQGILTIFGDIFKIVVMIAAMFYFFDFRLVLISLSVVPVLFYATRLFQLKIKSAFQDVRTQVSSLNAFVQEHLTGMNIVQIFNREEAEMEEFKSINEKHKAANIRSIWYFSIFLPVIEIMSAISIGLAVWFGGLKAAQEASKISLELLLYRGMGWDVAPDMTMITLGEITAVIIFINMLFRPLRQLADRFNTLQMGMVASERVFKILETNSRIEDKGDIVMDDVRGDIEFQNVKFGYKSDELILKGISFKVEAGQTLAIVGATGAGKSTIVNLLSRFYEINSGSIKVDGVDIKDMDLGSLRDHLAVVLQDVFLFSDTIMNNITLSKDIERHQVEEAAAFIGVDDFIESLPDSYDYNVRERGNMISVGQRQLLAFLRAYVSDPSVLILDEATSSIDTHSEKLIQKAIDKITEGRTSVIIAHRLATIKKADKILVMEKGEIVEEGTHSELLAMNGYYTRLYEMQFKAEEEDVT</sequence>
<keyword evidence="3 8" id="KW-0812">Transmembrane</keyword>
<evidence type="ECO:0000256" key="5">
    <source>
        <dbReference type="ARBA" id="ARBA00022840"/>
    </source>
</evidence>
<evidence type="ECO:0000256" key="1">
    <source>
        <dbReference type="ARBA" id="ARBA00004651"/>
    </source>
</evidence>
<evidence type="ECO:0000256" key="8">
    <source>
        <dbReference type="SAM" id="Phobius"/>
    </source>
</evidence>
<keyword evidence="2" id="KW-0813">Transport</keyword>
<dbReference type="STRING" id="926562.Oweho_0126"/>
<dbReference type="PROSITE" id="PS50929">
    <property type="entry name" value="ABC_TM1F"/>
    <property type="match status" value="1"/>
</dbReference>
<dbReference type="InterPro" id="IPR027417">
    <property type="entry name" value="P-loop_NTPase"/>
</dbReference>
<dbReference type="Pfam" id="PF00005">
    <property type="entry name" value="ABC_tran"/>
    <property type="match status" value="1"/>
</dbReference>
<keyword evidence="12" id="KW-1185">Reference proteome</keyword>
<feature type="transmembrane region" description="Helical" evidence="8">
    <location>
        <begin position="141"/>
        <end position="165"/>
    </location>
</feature>
<feature type="domain" description="ABC transporter" evidence="9">
    <location>
        <begin position="370"/>
        <end position="603"/>
    </location>
</feature>
<evidence type="ECO:0000256" key="6">
    <source>
        <dbReference type="ARBA" id="ARBA00022989"/>
    </source>
</evidence>
<dbReference type="SMART" id="SM00382">
    <property type="entry name" value="AAA"/>
    <property type="match status" value="1"/>
</dbReference>